<evidence type="ECO:0000256" key="2">
    <source>
        <dbReference type="ARBA" id="ARBA00023110"/>
    </source>
</evidence>
<dbReference type="AlphaFoldDB" id="R8B1G5"/>
<organism evidence="6 7">
    <name type="scientific">Marinobacter lipolyticus SM19</name>
    <dbReference type="NCBI Taxonomy" id="1318628"/>
    <lineage>
        <taxon>Bacteria</taxon>
        <taxon>Pseudomonadati</taxon>
        <taxon>Pseudomonadota</taxon>
        <taxon>Gammaproteobacteria</taxon>
        <taxon>Pseudomonadales</taxon>
        <taxon>Marinobacteraceae</taxon>
        <taxon>Marinobacter</taxon>
    </lineage>
</organism>
<keyword evidence="7" id="KW-1185">Reference proteome</keyword>
<reference evidence="6 7" key="1">
    <citation type="journal article" date="2013" name="Genome Announc.">
        <title>Draft Genome Sequence of the Moderately Halophilic Bacterium Marinobacter lipolyticus Strain SM19.</title>
        <authorList>
            <person name="Papke R.T."/>
            <person name="de la Haba R.R."/>
            <person name="Infante-Dominguez C."/>
            <person name="Perez D."/>
            <person name="Sanchez-Porro C."/>
            <person name="Lapierre P."/>
            <person name="Ventosa A."/>
        </authorList>
    </citation>
    <scope>NUCLEOTIDE SEQUENCE [LARGE SCALE GENOMIC DNA]</scope>
    <source>
        <strain evidence="6 7">SM19</strain>
    </source>
</reference>
<dbReference type="Pfam" id="PF00160">
    <property type="entry name" value="Pro_isomerase"/>
    <property type="match status" value="1"/>
</dbReference>
<comment type="catalytic activity">
    <reaction evidence="4">
        <text>[protein]-peptidylproline (omega=180) = [protein]-peptidylproline (omega=0)</text>
        <dbReference type="Rhea" id="RHEA:16237"/>
        <dbReference type="Rhea" id="RHEA-COMP:10747"/>
        <dbReference type="Rhea" id="RHEA-COMP:10748"/>
        <dbReference type="ChEBI" id="CHEBI:83833"/>
        <dbReference type="ChEBI" id="CHEBI:83834"/>
        <dbReference type="EC" id="5.2.1.8"/>
    </reaction>
</comment>
<evidence type="ECO:0000256" key="3">
    <source>
        <dbReference type="ARBA" id="ARBA00023235"/>
    </source>
</evidence>
<dbReference type="PROSITE" id="PS50072">
    <property type="entry name" value="CSA_PPIASE_2"/>
    <property type="match status" value="1"/>
</dbReference>
<dbReference type="HOGENOM" id="CLU_012062_16_9_6"/>
<feature type="domain" description="PPIase cyclophilin-type" evidence="5">
    <location>
        <begin position="54"/>
        <end position="206"/>
    </location>
</feature>
<dbReference type="PATRIC" id="fig|1318628.3.peg.1328"/>
<dbReference type="InterPro" id="IPR002130">
    <property type="entry name" value="Cyclophilin-type_PPIase_dom"/>
</dbReference>
<dbReference type="InterPro" id="IPR020892">
    <property type="entry name" value="Cyclophilin-type_PPIase_CS"/>
</dbReference>
<dbReference type="eggNOG" id="COG0652">
    <property type="taxonomic scope" value="Bacteria"/>
</dbReference>
<dbReference type="SUPFAM" id="SSF50891">
    <property type="entry name" value="Cyclophilin-like"/>
    <property type="match status" value="1"/>
</dbReference>
<protein>
    <recommendedName>
        <fullName evidence="4">Peptidyl-prolyl cis-trans isomerase</fullName>
        <shortName evidence="4">PPIase</shortName>
        <ecNumber evidence="4">5.2.1.8</ecNumber>
    </recommendedName>
</protein>
<dbReference type="GO" id="GO:0003755">
    <property type="term" value="F:peptidyl-prolyl cis-trans isomerase activity"/>
    <property type="evidence" value="ECO:0007669"/>
    <property type="project" value="UniProtKB-UniRule"/>
</dbReference>
<name>R8B1G5_9GAMM</name>
<dbReference type="Gene3D" id="2.40.100.10">
    <property type="entry name" value="Cyclophilin-like"/>
    <property type="match status" value="1"/>
</dbReference>
<evidence type="ECO:0000313" key="6">
    <source>
        <dbReference type="EMBL" id="EON92407.1"/>
    </source>
</evidence>
<evidence type="ECO:0000313" key="7">
    <source>
        <dbReference type="Proteomes" id="UP000016540"/>
    </source>
</evidence>
<accession>R8B1G5</accession>
<gene>
    <name evidence="6" type="ORF">MARLIPOL_06639</name>
</gene>
<dbReference type="RefSeq" id="WP_012137333.1">
    <property type="nucleotide sequence ID" value="NZ_KE007317.1"/>
</dbReference>
<dbReference type="InterPro" id="IPR044665">
    <property type="entry name" value="E_coli_cyclophilin_A-like"/>
</dbReference>
<dbReference type="PROSITE" id="PS00170">
    <property type="entry name" value="CSA_PPIASE_1"/>
    <property type="match status" value="1"/>
</dbReference>
<comment type="similarity">
    <text evidence="1 4">Belongs to the cyclophilin-type PPIase family.</text>
</comment>
<dbReference type="EMBL" id="ASAD01000010">
    <property type="protein sequence ID" value="EON92407.1"/>
    <property type="molecule type" value="Genomic_DNA"/>
</dbReference>
<dbReference type="EC" id="5.2.1.8" evidence="4"/>
<keyword evidence="2 4" id="KW-0697">Rotamase</keyword>
<dbReference type="GO" id="GO:0006457">
    <property type="term" value="P:protein folding"/>
    <property type="evidence" value="ECO:0007669"/>
    <property type="project" value="InterPro"/>
</dbReference>
<keyword evidence="3 4" id="KW-0413">Isomerase</keyword>
<sequence>MNPNQPTFTVTPSLTASHLLLVLLATLFISFPVIAKNNAAEQPLPQVRMETSEGVIEIMLRPDVAPETVENFLNYVESGFYQGTVFHRVIPGFMIQGGGFDPNLSRKDVNSPIQNEASPTLKNLRGTVAMARTSQPHSATSQFFINVVDNPYLNASDNPKKWGYAVFGKVTEGMGVVDAIARKQTGYSGGMADVPNDPIIIRSITVINNGDTSGK</sequence>
<proteinExistence type="inferred from homology"/>
<comment type="function">
    <text evidence="4">PPIases accelerate the folding of proteins. It catalyzes the cis-trans isomerization of proline imidic peptide bonds in oligopeptides.</text>
</comment>
<evidence type="ECO:0000256" key="1">
    <source>
        <dbReference type="ARBA" id="ARBA00007365"/>
    </source>
</evidence>
<dbReference type="Proteomes" id="UP000016540">
    <property type="component" value="Unassembled WGS sequence"/>
</dbReference>
<evidence type="ECO:0000259" key="5">
    <source>
        <dbReference type="PROSITE" id="PS50072"/>
    </source>
</evidence>
<dbReference type="InterPro" id="IPR029000">
    <property type="entry name" value="Cyclophilin-like_dom_sf"/>
</dbReference>
<comment type="caution">
    <text evidence="6">The sequence shown here is derived from an EMBL/GenBank/DDBJ whole genome shotgun (WGS) entry which is preliminary data.</text>
</comment>
<evidence type="ECO:0000256" key="4">
    <source>
        <dbReference type="RuleBase" id="RU363019"/>
    </source>
</evidence>
<dbReference type="PRINTS" id="PR00153">
    <property type="entry name" value="CSAPPISMRASE"/>
</dbReference>
<dbReference type="PANTHER" id="PTHR43246">
    <property type="entry name" value="PEPTIDYL-PROLYL CIS-TRANS ISOMERASE CYP38, CHLOROPLASTIC"/>
    <property type="match status" value="1"/>
</dbReference>
<dbReference type="STRING" id="1318628.MARLIPOL_06639"/>